<feature type="transmembrane region" description="Helical" evidence="7">
    <location>
        <begin position="74"/>
        <end position="94"/>
    </location>
</feature>
<dbReference type="AlphaFoldDB" id="A0A6P5WI52"/>
<feature type="transmembrane region" description="Helical" evidence="7">
    <location>
        <begin position="204"/>
        <end position="228"/>
    </location>
</feature>
<dbReference type="PANTHER" id="PTHR31376:SF50">
    <property type="entry name" value="PURINE PERMEASE-RELATED"/>
    <property type="match status" value="1"/>
</dbReference>
<proteinExistence type="inferred from homology"/>
<reference evidence="9" key="1">
    <citation type="submission" date="2025-08" db="UniProtKB">
        <authorList>
            <consortium name="RefSeq"/>
        </authorList>
    </citation>
    <scope>IDENTIFICATION</scope>
    <source>
        <tissue evidence="9">Fruit stalk</tissue>
    </source>
</reference>
<dbReference type="KEGG" id="dzi:111274887"/>
<feature type="transmembrane region" description="Helical" evidence="7">
    <location>
        <begin position="338"/>
        <end position="356"/>
    </location>
</feature>
<protein>
    <recommendedName>
        <fullName evidence="7">Probable purine permease</fullName>
    </recommendedName>
</protein>
<name>A0A6P5WI52_DURZI</name>
<evidence type="ECO:0000256" key="1">
    <source>
        <dbReference type="ARBA" id="ARBA00004141"/>
    </source>
</evidence>
<accession>A0A6P5WI52</accession>
<evidence type="ECO:0000256" key="7">
    <source>
        <dbReference type="RuleBase" id="RU368015"/>
    </source>
</evidence>
<dbReference type="InterPro" id="IPR030182">
    <property type="entry name" value="PUP_plant"/>
</dbReference>
<feature type="transmembrane region" description="Helical" evidence="7">
    <location>
        <begin position="40"/>
        <end position="62"/>
    </location>
</feature>
<evidence type="ECO:0000256" key="6">
    <source>
        <dbReference type="ARBA" id="ARBA00023136"/>
    </source>
</evidence>
<feature type="transmembrane region" description="Helical" evidence="7">
    <location>
        <begin position="140"/>
        <end position="160"/>
    </location>
</feature>
<keyword evidence="3 7" id="KW-0813">Transport</keyword>
<evidence type="ECO:0000256" key="4">
    <source>
        <dbReference type="ARBA" id="ARBA00022692"/>
    </source>
</evidence>
<dbReference type="InterPro" id="IPR037185">
    <property type="entry name" value="EmrE-like"/>
</dbReference>
<dbReference type="GO" id="GO:0015211">
    <property type="term" value="F:purine nucleoside transmembrane transporter activity"/>
    <property type="evidence" value="ECO:0007669"/>
    <property type="project" value="UniProtKB-UniRule"/>
</dbReference>
<sequence length="391" mass="42942">MAEVQLELEITDQEANKENSTEQTNGINHMRGSRSKNYRWWLRIVLYTIFLLCGQSVATILGRLYFDKGGSSKWLATLAQLGGFPILIPCYSIFLRKSSIANNIIDSNPPSFLKLLTLVYVPLGLLVAGSSFLYSVGLQYLPVSTVTLITASQLAFNALFSYFLNSQKFTPCIINSLVLLIISSVLLVANNHTEKPAGVSKGQYAAGFICTIGGAAVYGLALASQQLAFRKLLKRETFKVILDVIVFQSLVASCTIAVGLFASGDWKGLKREMEGYALGKISYVMTVVWTAISWQVFAIGTVGLIFEVSSLYSIAIGTVGLPIVPVLAVFVFHDKMDGIKGMSLVLAIWGFISYVYQHYLDHQKSKIENRIATEISEDCTLGEVIHSDNRA</sequence>
<evidence type="ECO:0000256" key="2">
    <source>
        <dbReference type="ARBA" id="ARBA00006213"/>
    </source>
</evidence>
<evidence type="ECO:0000313" key="8">
    <source>
        <dbReference type="Proteomes" id="UP000515121"/>
    </source>
</evidence>
<dbReference type="Proteomes" id="UP000515121">
    <property type="component" value="Unplaced"/>
</dbReference>
<evidence type="ECO:0000256" key="3">
    <source>
        <dbReference type="ARBA" id="ARBA00022448"/>
    </source>
</evidence>
<feature type="transmembrane region" description="Helical" evidence="7">
    <location>
        <begin position="281"/>
        <end position="304"/>
    </location>
</feature>
<dbReference type="RefSeq" id="XP_022715619.1">
    <property type="nucleotide sequence ID" value="XM_022859884.1"/>
</dbReference>
<organism evidence="8 9">
    <name type="scientific">Durio zibethinus</name>
    <name type="common">Durian</name>
    <dbReference type="NCBI Taxonomy" id="66656"/>
    <lineage>
        <taxon>Eukaryota</taxon>
        <taxon>Viridiplantae</taxon>
        <taxon>Streptophyta</taxon>
        <taxon>Embryophyta</taxon>
        <taxon>Tracheophyta</taxon>
        <taxon>Spermatophyta</taxon>
        <taxon>Magnoliopsida</taxon>
        <taxon>eudicotyledons</taxon>
        <taxon>Gunneridae</taxon>
        <taxon>Pentapetalae</taxon>
        <taxon>rosids</taxon>
        <taxon>malvids</taxon>
        <taxon>Malvales</taxon>
        <taxon>Malvaceae</taxon>
        <taxon>Helicteroideae</taxon>
        <taxon>Durio</taxon>
    </lineage>
</organism>
<keyword evidence="6 7" id="KW-0472">Membrane</keyword>
<gene>
    <name evidence="9" type="primary">LOC111274887</name>
</gene>
<feature type="transmembrane region" description="Helical" evidence="7">
    <location>
        <begin position="311"/>
        <end position="332"/>
    </location>
</feature>
<feature type="transmembrane region" description="Helical" evidence="7">
    <location>
        <begin position="172"/>
        <end position="192"/>
    </location>
</feature>
<keyword evidence="5 7" id="KW-1133">Transmembrane helix</keyword>
<dbReference type="PANTHER" id="PTHR31376">
    <property type="entry name" value="OS09G0467300 PROTEIN-RELATED"/>
    <property type="match status" value="1"/>
</dbReference>
<feature type="transmembrane region" description="Helical" evidence="7">
    <location>
        <begin position="240"/>
        <end position="261"/>
    </location>
</feature>
<comment type="similarity">
    <text evidence="2 7">Belongs to the purine permeases (TC 2.A.7.14) family.</text>
</comment>
<dbReference type="GeneID" id="111274887"/>
<keyword evidence="4 7" id="KW-0812">Transmembrane</keyword>
<dbReference type="GO" id="GO:0005345">
    <property type="term" value="F:purine nucleobase transmembrane transporter activity"/>
    <property type="evidence" value="ECO:0007669"/>
    <property type="project" value="UniProtKB-UniRule"/>
</dbReference>
<feature type="transmembrane region" description="Helical" evidence="7">
    <location>
        <begin position="115"/>
        <end position="134"/>
    </location>
</feature>
<dbReference type="GO" id="GO:0016020">
    <property type="term" value="C:membrane"/>
    <property type="evidence" value="ECO:0007669"/>
    <property type="project" value="UniProtKB-SubCell"/>
</dbReference>
<dbReference type="OrthoDB" id="991183at2759"/>
<evidence type="ECO:0000256" key="5">
    <source>
        <dbReference type="ARBA" id="ARBA00022989"/>
    </source>
</evidence>
<keyword evidence="8" id="KW-1185">Reference proteome</keyword>
<comment type="subcellular location">
    <subcellularLocation>
        <location evidence="1 7">Membrane</location>
        <topology evidence="1 7">Multi-pass membrane protein</topology>
    </subcellularLocation>
</comment>
<dbReference type="Pfam" id="PF16913">
    <property type="entry name" value="PUNUT"/>
    <property type="match status" value="1"/>
</dbReference>
<dbReference type="SUPFAM" id="SSF103481">
    <property type="entry name" value="Multidrug resistance efflux transporter EmrE"/>
    <property type="match status" value="1"/>
</dbReference>
<evidence type="ECO:0000313" key="9">
    <source>
        <dbReference type="RefSeq" id="XP_022715619.1"/>
    </source>
</evidence>